<accession>A0A9P0A8H8</accession>
<keyword evidence="2" id="KW-1185">Reference proteome</keyword>
<protein>
    <submittedName>
        <fullName evidence="1">Uncharacterized protein</fullName>
    </submittedName>
</protein>
<dbReference type="AlphaFoldDB" id="A0A9P0A8H8"/>
<reference evidence="1" key="1">
    <citation type="submission" date="2021-12" db="EMBL/GenBank/DDBJ databases">
        <authorList>
            <person name="King R."/>
        </authorList>
    </citation>
    <scope>NUCLEOTIDE SEQUENCE</scope>
</reference>
<name>A0A9P0A8H8_BEMTA</name>
<gene>
    <name evidence="1" type="ORF">BEMITA_LOCUS5543</name>
</gene>
<evidence type="ECO:0000313" key="2">
    <source>
        <dbReference type="Proteomes" id="UP001152759"/>
    </source>
</evidence>
<dbReference type="EMBL" id="OU963864">
    <property type="protein sequence ID" value="CAH0386419.1"/>
    <property type="molecule type" value="Genomic_DNA"/>
</dbReference>
<dbReference type="Proteomes" id="UP001152759">
    <property type="component" value="Chromosome 3"/>
</dbReference>
<proteinExistence type="predicted"/>
<evidence type="ECO:0000313" key="1">
    <source>
        <dbReference type="EMBL" id="CAH0386419.1"/>
    </source>
</evidence>
<sequence>MGGRTNHFPLLTRRSGSCSQLQISSDVISALAAINAKGYPDSLIYETVSKTLQRSVTPRSKAELAEALTSPAVESELRRAAMNYAKSKLEPAQQRQLTEAEPLIGRDGSTPSDCSYSWWSWVPWANCPDEKNNDAPDAADAQPKCSMVTSVNHQSNKMRHISI</sequence>
<organism evidence="1 2">
    <name type="scientific">Bemisia tabaci</name>
    <name type="common">Sweetpotato whitefly</name>
    <name type="synonym">Aleurodes tabaci</name>
    <dbReference type="NCBI Taxonomy" id="7038"/>
    <lineage>
        <taxon>Eukaryota</taxon>
        <taxon>Metazoa</taxon>
        <taxon>Ecdysozoa</taxon>
        <taxon>Arthropoda</taxon>
        <taxon>Hexapoda</taxon>
        <taxon>Insecta</taxon>
        <taxon>Pterygota</taxon>
        <taxon>Neoptera</taxon>
        <taxon>Paraneoptera</taxon>
        <taxon>Hemiptera</taxon>
        <taxon>Sternorrhyncha</taxon>
        <taxon>Aleyrodoidea</taxon>
        <taxon>Aleyrodidae</taxon>
        <taxon>Aleyrodinae</taxon>
        <taxon>Bemisia</taxon>
    </lineage>
</organism>